<dbReference type="InterPro" id="IPR026750">
    <property type="entry name" value="NTAN1"/>
</dbReference>
<gene>
    <name evidence="1" type="ORF">EGW08_020873</name>
</gene>
<sequence length="310" mass="34609">MPLIVDDKEIKKASKVDEFVTLFPHFKKSSDELIKQSVEVVGPEQLLYIGQRELAGTSPDDDVISILGSEDATTCHIMVLRHTGSGAAAMVHYDGSSVAEGLQNMISIVEDLTEDMQAGRLEVHLVGGFVDERKNSHEVSDKVIEALCESSYRLHLVTACITHFNTEYRNSVPFPIIYGVAFDVKAGRLFRAKFPDKGPDMALRGARHCTGSKENLNIYNPQTHRLEIGPFHYDRLPNVDLFLSLPESHIRKYLSTSPEQEPDTFCESVRAGLIQLRDFPNPLQTVFNGGKPKVYAKDKRSGLWQLQPVG</sequence>
<dbReference type="GO" id="GO:0005634">
    <property type="term" value="C:nucleus"/>
    <property type="evidence" value="ECO:0007669"/>
    <property type="project" value="TreeGrafter"/>
</dbReference>
<organism evidence="1 2">
    <name type="scientific">Elysia chlorotica</name>
    <name type="common">Eastern emerald elysia</name>
    <name type="synonym">Sea slug</name>
    <dbReference type="NCBI Taxonomy" id="188477"/>
    <lineage>
        <taxon>Eukaryota</taxon>
        <taxon>Metazoa</taxon>
        <taxon>Spiralia</taxon>
        <taxon>Lophotrochozoa</taxon>
        <taxon>Mollusca</taxon>
        <taxon>Gastropoda</taxon>
        <taxon>Heterobranchia</taxon>
        <taxon>Euthyneura</taxon>
        <taxon>Panpulmonata</taxon>
        <taxon>Sacoglossa</taxon>
        <taxon>Placobranchoidea</taxon>
        <taxon>Plakobranchidae</taxon>
        <taxon>Elysia</taxon>
    </lineage>
</organism>
<comment type="caution">
    <text evidence="1">The sequence shown here is derived from an EMBL/GenBank/DDBJ whole genome shotgun (WGS) entry which is preliminary data.</text>
</comment>
<name>A0A433SQ46_ELYCH</name>
<dbReference type="GO" id="GO:0006511">
    <property type="term" value="P:ubiquitin-dependent protein catabolic process"/>
    <property type="evidence" value="ECO:0007669"/>
    <property type="project" value="TreeGrafter"/>
</dbReference>
<dbReference type="GO" id="GO:0008418">
    <property type="term" value="F:protein-N-terminal asparagine amidohydrolase activity"/>
    <property type="evidence" value="ECO:0007669"/>
    <property type="project" value="InterPro"/>
</dbReference>
<reference evidence="1 2" key="1">
    <citation type="submission" date="2019-01" db="EMBL/GenBank/DDBJ databases">
        <title>A draft genome assembly of the solar-powered sea slug Elysia chlorotica.</title>
        <authorList>
            <person name="Cai H."/>
            <person name="Li Q."/>
            <person name="Fang X."/>
            <person name="Li J."/>
            <person name="Curtis N.E."/>
            <person name="Altenburger A."/>
            <person name="Shibata T."/>
            <person name="Feng M."/>
            <person name="Maeda T."/>
            <person name="Schwartz J.A."/>
            <person name="Shigenobu S."/>
            <person name="Lundholm N."/>
            <person name="Nishiyama T."/>
            <person name="Yang H."/>
            <person name="Hasebe M."/>
            <person name="Li S."/>
            <person name="Pierce S.K."/>
            <person name="Wang J."/>
        </authorList>
    </citation>
    <scope>NUCLEOTIDE SEQUENCE [LARGE SCALE GENOMIC DNA]</scope>
    <source>
        <strain evidence="1">EC2010</strain>
        <tissue evidence="1">Whole organism of an adult</tissue>
    </source>
</reference>
<dbReference type="PANTHER" id="PTHR12498:SF0">
    <property type="entry name" value="PROTEIN N-TERMINAL ASPARAGINE AMIDOHYDROLASE"/>
    <property type="match status" value="1"/>
</dbReference>
<dbReference type="AlphaFoldDB" id="A0A433SQ46"/>
<evidence type="ECO:0000313" key="2">
    <source>
        <dbReference type="Proteomes" id="UP000271974"/>
    </source>
</evidence>
<dbReference type="STRING" id="188477.A0A433SQ46"/>
<proteinExistence type="predicted"/>
<evidence type="ECO:0008006" key="3">
    <source>
        <dbReference type="Google" id="ProtNLM"/>
    </source>
</evidence>
<dbReference type="EMBL" id="RQTK01001226">
    <property type="protein sequence ID" value="RUS71364.1"/>
    <property type="molecule type" value="Genomic_DNA"/>
</dbReference>
<dbReference type="PANTHER" id="PTHR12498">
    <property type="entry name" value="N-TERMINAL ASPARAGINE AMIDOHYDROLASE"/>
    <property type="match status" value="1"/>
</dbReference>
<accession>A0A433SQ46</accession>
<dbReference type="OrthoDB" id="539995at2759"/>
<dbReference type="Proteomes" id="UP000271974">
    <property type="component" value="Unassembled WGS sequence"/>
</dbReference>
<keyword evidence="2" id="KW-1185">Reference proteome</keyword>
<dbReference type="Pfam" id="PF14736">
    <property type="entry name" value="N_Asn_amidohyd"/>
    <property type="match status" value="1"/>
</dbReference>
<evidence type="ECO:0000313" key="1">
    <source>
        <dbReference type="EMBL" id="RUS71364.1"/>
    </source>
</evidence>
<protein>
    <recommendedName>
        <fullName evidence="3">Protein N-terminal asparagine amidohydrolase</fullName>
    </recommendedName>
</protein>